<organism evidence="2 3">
    <name type="scientific">Arctia plantaginis</name>
    <name type="common">Wood tiger moth</name>
    <name type="synonym">Phalaena plantaginis</name>
    <dbReference type="NCBI Taxonomy" id="874455"/>
    <lineage>
        <taxon>Eukaryota</taxon>
        <taxon>Metazoa</taxon>
        <taxon>Ecdysozoa</taxon>
        <taxon>Arthropoda</taxon>
        <taxon>Hexapoda</taxon>
        <taxon>Insecta</taxon>
        <taxon>Pterygota</taxon>
        <taxon>Neoptera</taxon>
        <taxon>Endopterygota</taxon>
        <taxon>Lepidoptera</taxon>
        <taxon>Glossata</taxon>
        <taxon>Ditrysia</taxon>
        <taxon>Noctuoidea</taxon>
        <taxon>Erebidae</taxon>
        <taxon>Arctiinae</taxon>
        <taxon>Arctia</taxon>
    </lineage>
</organism>
<dbReference type="Pfam" id="PF05746">
    <property type="entry name" value="DALR_1"/>
    <property type="match status" value="1"/>
</dbReference>
<dbReference type="GO" id="GO:0006420">
    <property type="term" value="P:arginyl-tRNA aminoacylation"/>
    <property type="evidence" value="ECO:0007669"/>
    <property type="project" value="InterPro"/>
</dbReference>
<protein>
    <recommendedName>
        <fullName evidence="1">DALR anticodon binding domain-containing protein</fullName>
    </recommendedName>
</protein>
<dbReference type="SMART" id="SM00836">
    <property type="entry name" value="DALR_1"/>
    <property type="match status" value="1"/>
</dbReference>
<name>A0A8S1AZR9_ARCPL</name>
<sequence>MTELVENALNRFTKNIIFCLTGEQTDVKGLLVKRHIENLQTHGDFSFPNSVKSWHDFVICDQVSDKENITFLEAINKNPEDIVEASKNWGLPVCKVKVEKARIYLFLQRSLAIPVGLLEALRNNSNISLRILRKCSTVHLDPLCEDNNDITSLRTKYVKNVIENICAVHNLNSSVFVTCKSTSKREGYSRVLCGTVLNAKTSAKETIIVADDFISKRQNEISLIAQHKYGVRVSRDSKWKEFIEHLGESAVAFELLQTKPSGAVKINFDNCAGGSTKGASFVLYNCARLESIIRTFNENVSKGTYPALPEFNDVDWSLLTDEDEWCLIFKYILGFPSLLDKCFEIKDQSCEFRPHHLCSFLCSMVREFSQYYRRVRILTEPRKHLLPVIFARIYMLKILNDALKTCLKILNIKSVSQM</sequence>
<dbReference type="PANTHER" id="PTHR16043:SF1">
    <property type="entry name" value="DALR ANTICODON-BINDING DOMAIN-CONTAINING PROTEIN 3"/>
    <property type="match status" value="1"/>
</dbReference>
<accession>A0A8S1AZR9</accession>
<dbReference type="InterPro" id="IPR037380">
    <property type="entry name" value="DALRD3"/>
</dbReference>
<reference evidence="2 3" key="1">
    <citation type="submission" date="2020-04" db="EMBL/GenBank/DDBJ databases">
        <authorList>
            <person name="Wallbank WR R."/>
            <person name="Pardo Diaz C."/>
            <person name="Kozak K."/>
            <person name="Martin S."/>
            <person name="Jiggins C."/>
            <person name="Moest M."/>
            <person name="Warren A I."/>
            <person name="Byers J.R.P. K."/>
            <person name="Montejo-Kovacevich G."/>
            <person name="Yen C E."/>
        </authorList>
    </citation>
    <scope>NUCLEOTIDE SEQUENCE [LARGE SCALE GENOMIC DNA]</scope>
</reference>
<dbReference type="AlphaFoldDB" id="A0A8S1AZR9"/>
<gene>
    <name evidence="2" type="ORF">APLA_LOCUS14736</name>
</gene>
<dbReference type="EMBL" id="CADEBD010000422">
    <property type="protein sequence ID" value="CAB3254441.1"/>
    <property type="molecule type" value="Genomic_DNA"/>
</dbReference>
<dbReference type="PANTHER" id="PTHR16043">
    <property type="entry name" value="DALRD3 PROTEIN"/>
    <property type="match status" value="1"/>
</dbReference>
<dbReference type="GO" id="GO:0005524">
    <property type="term" value="F:ATP binding"/>
    <property type="evidence" value="ECO:0007669"/>
    <property type="project" value="InterPro"/>
</dbReference>
<evidence type="ECO:0000259" key="1">
    <source>
        <dbReference type="SMART" id="SM00836"/>
    </source>
</evidence>
<dbReference type="Gene3D" id="1.10.730.10">
    <property type="entry name" value="Isoleucyl-tRNA Synthetase, Domain 1"/>
    <property type="match status" value="1"/>
</dbReference>
<dbReference type="SUPFAM" id="SSF47323">
    <property type="entry name" value="Anticodon-binding domain of a subclass of class I aminoacyl-tRNA synthetases"/>
    <property type="match status" value="1"/>
</dbReference>
<dbReference type="InterPro" id="IPR008909">
    <property type="entry name" value="DALR_anticod-bd"/>
</dbReference>
<dbReference type="OrthoDB" id="4142200at2759"/>
<dbReference type="Proteomes" id="UP000494256">
    <property type="component" value="Unassembled WGS sequence"/>
</dbReference>
<dbReference type="GO" id="GO:0106217">
    <property type="term" value="P:tRNA C3-cytosine methylation"/>
    <property type="evidence" value="ECO:0007669"/>
    <property type="project" value="TreeGrafter"/>
</dbReference>
<dbReference type="InterPro" id="IPR009080">
    <property type="entry name" value="tRNAsynth_Ia_anticodon-bd"/>
</dbReference>
<dbReference type="GO" id="GO:0000049">
    <property type="term" value="F:tRNA binding"/>
    <property type="evidence" value="ECO:0007669"/>
    <property type="project" value="TreeGrafter"/>
</dbReference>
<evidence type="ECO:0000313" key="3">
    <source>
        <dbReference type="Proteomes" id="UP000494256"/>
    </source>
</evidence>
<feature type="domain" description="DALR anticodon binding" evidence="1">
    <location>
        <begin position="282"/>
        <end position="418"/>
    </location>
</feature>
<evidence type="ECO:0000313" key="2">
    <source>
        <dbReference type="EMBL" id="CAB3254441.1"/>
    </source>
</evidence>
<proteinExistence type="predicted"/>
<comment type="caution">
    <text evidence="2">The sequence shown here is derived from an EMBL/GenBank/DDBJ whole genome shotgun (WGS) entry which is preliminary data.</text>
</comment>
<dbReference type="GO" id="GO:0004814">
    <property type="term" value="F:arginine-tRNA ligase activity"/>
    <property type="evidence" value="ECO:0007669"/>
    <property type="project" value="InterPro"/>
</dbReference>